<evidence type="ECO:0000313" key="9">
    <source>
        <dbReference type="EMBL" id="RSZ55093.1"/>
    </source>
</evidence>
<comment type="caution">
    <text evidence="9">The sequence shown here is derived from an EMBL/GenBank/DDBJ whole genome shotgun (WGS) entry which is preliminary data.</text>
</comment>
<dbReference type="EMBL" id="RXLQ01000041">
    <property type="protein sequence ID" value="RSZ55093.1"/>
    <property type="molecule type" value="Genomic_DNA"/>
</dbReference>
<dbReference type="PANTHER" id="PTHR43266:SF2">
    <property type="entry name" value="MAJOR FACILITATOR SUPERFAMILY (MFS) PROFILE DOMAIN-CONTAINING PROTEIN"/>
    <property type="match status" value="1"/>
</dbReference>
<accession>A0A430HC42</accession>
<dbReference type="GO" id="GO:0022857">
    <property type="term" value="F:transmembrane transporter activity"/>
    <property type="evidence" value="ECO:0007669"/>
    <property type="project" value="InterPro"/>
</dbReference>
<dbReference type="OrthoDB" id="5494559at2"/>
<feature type="transmembrane region" description="Helical" evidence="7">
    <location>
        <begin position="159"/>
        <end position="181"/>
    </location>
</feature>
<evidence type="ECO:0000256" key="2">
    <source>
        <dbReference type="ARBA" id="ARBA00022448"/>
    </source>
</evidence>
<dbReference type="RefSeq" id="WP_126077927.1">
    <property type="nucleotide sequence ID" value="NZ_CP051166.1"/>
</dbReference>
<dbReference type="AlphaFoldDB" id="A0A430HC42"/>
<evidence type="ECO:0000256" key="7">
    <source>
        <dbReference type="SAM" id="Phobius"/>
    </source>
</evidence>
<feature type="transmembrane region" description="Helical" evidence="7">
    <location>
        <begin position="87"/>
        <end position="107"/>
    </location>
</feature>
<evidence type="ECO:0000256" key="3">
    <source>
        <dbReference type="ARBA" id="ARBA00022475"/>
    </source>
</evidence>
<dbReference type="InterPro" id="IPR011701">
    <property type="entry name" value="MFS"/>
</dbReference>
<dbReference type="Proteomes" id="UP000278085">
    <property type="component" value="Unassembled WGS sequence"/>
</dbReference>
<dbReference type="Pfam" id="PF07690">
    <property type="entry name" value="MFS_1"/>
    <property type="match status" value="1"/>
</dbReference>
<name>A0A430HC42_9BURK</name>
<feature type="domain" description="Major facilitator superfamily (MFS) profile" evidence="8">
    <location>
        <begin position="1"/>
        <end position="207"/>
    </location>
</feature>
<dbReference type="InterPro" id="IPR020846">
    <property type="entry name" value="MFS_dom"/>
</dbReference>
<feature type="transmembrane region" description="Helical" evidence="7">
    <location>
        <begin position="21"/>
        <end position="48"/>
    </location>
</feature>
<keyword evidence="5 7" id="KW-1133">Transmembrane helix</keyword>
<dbReference type="Gene3D" id="1.20.1250.20">
    <property type="entry name" value="MFS general substrate transporter like domains"/>
    <property type="match status" value="1"/>
</dbReference>
<dbReference type="SUPFAM" id="SSF103473">
    <property type="entry name" value="MFS general substrate transporter"/>
    <property type="match status" value="1"/>
</dbReference>
<keyword evidence="10" id="KW-1185">Reference proteome</keyword>
<feature type="transmembrane region" description="Helical" evidence="7">
    <location>
        <begin position="113"/>
        <end position="138"/>
    </location>
</feature>
<evidence type="ECO:0000256" key="5">
    <source>
        <dbReference type="ARBA" id="ARBA00022989"/>
    </source>
</evidence>
<dbReference type="GO" id="GO:0005886">
    <property type="term" value="C:plasma membrane"/>
    <property type="evidence" value="ECO:0007669"/>
    <property type="project" value="UniProtKB-SubCell"/>
</dbReference>
<evidence type="ECO:0000256" key="4">
    <source>
        <dbReference type="ARBA" id="ARBA00022692"/>
    </source>
</evidence>
<feature type="transmembrane region" description="Helical" evidence="7">
    <location>
        <begin position="411"/>
        <end position="429"/>
    </location>
</feature>
<keyword evidence="4 7" id="KW-0812">Transmembrane</keyword>
<feature type="transmembrane region" description="Helical" evidence="7">
    <location>
        <begin position="54"/>
        <end position="75"/>
    </location>
</feature>
<gene>
    <name evidence="9" type="ORF">EJB06_31230</name>
</gene>
<dbReference type="PROSITE" id="PS50850">
    <property type="entry name" value="MFS"/>
    <property type="match status" value="1"/>
</dbReference>
<evidence type="ECO:0000256" key="1">
    <source>
        <dbReference type="ARBA" id="ARBA00004651"/>
    </source>
</evidence>
<feature type="transmembrane region" description="Helical" evidence="7">
    <location>
        <begin position="187"/>
        <end position="205"/>
    </location>
</feature>
<protein>
    <submittedName>
        <fullName evidence="9">MFS transporter</fullName>
    </submittedName>
</protein>
<evidence type="ECO:0000313" key="10">
    <source>
        <dbReference type="Proteomes" id="UP000278085"/>
    </source>
</evidence>
<organism evidence="9 10">
    <name type="scientific">Massilia atriviolacea</name>
    <dbReference type="NCBI Taxonomy" id="2495579"/>
    <lineage>
        <taxon>Bacteria</taxon>
        <taxon>Pseudomonadati</taxon>
        <taxon>Pseudomonadota</taxon>
        <taxon>Betaproteobacteria</taxon>
        <taxon>Burkholderiales</taxon>
        <taxon>Oxalobacteraceae</taxon>
        <taxon>Telluria group</taxon>
        <taxon>Massilia</taxon>
    </lineage>
</organism>
<reference evidence="9 10" key="1">
    <citation type="submission" date="2018-12" db="EMBL/GenBank/DDBJ databases">
        <authorList>
            <person name="Yang E."/>
        </authorList>
    </citation>
    <scope>NUCLEOTIDE SEQUENCE [LARGE SCALE GENOMIC DNA]</scope>
    <source>
        <strain evidence="9 10">SOD</strain>
    </source>
</reference>
<feature type="transmembrane region" description="Helical" evidence="7">
    <location>
        <begin position="320"/>
        <end position="342"/>
    </location>
</feature>
<proteinExistence type="predicted"/>
<sequence>MLTSPQTAPSADLPIDRIGSAFYVIWIGQFVSMMGTMLTSFALGVWLFQRTGSVLDFANLTLFSTLPALLLMPFAGSVADRFDKRTILIAGEAVALACTGIMALLFWSGRFEVWQLFALQTVMSISMAFQGPAAYAAISSLVPKSQFGRASGMFQISSAVSQLAAPLIAASVLGAIGITGIVLIDTLTFSVALLGIVLARFPAVARKSAEAAKARRGAFQDLRWAFNFLRERPTVAALYGYTSVSAFLSGMVTVLISPMVLSNYSAQVLAWVTTCGGVGVLCGGLLMVAWGGPKSWTPHVLAFNLVQGVTIAYAGISNSVAVLCAGAFIVMFSSTALAGCMAGVWRRKVPRERQGSFGALQQAVGLSVIPLSAVLGGTLAHYLFEPALLSGGIWFDSIGAWFGQGKGRGTGFLFFVVGMTGAAVALFSLSHRRLYTLDTDVKDAI</sequence>
<comment type="subcellular location">
    <subcellularLocation>
        <location evidence="1">Cell membrane</location>
        <topology evidence="1">Multi-pass membrane protein</topology>
    </subcellularLocation>
</comment>
<keyword evidence="6 7" id="KW-0472">Membrane</keyword>
<keyword evidence="2" id="KW-0813">Transport</keyword>
<evidence type="ECO:0000259" key="8">
    <source>
        <dbReference type="PROSITE" id="PS50850"/>
    </source>
</evidence>
<feature type="transmembrane region" description="Helical" evidence="7">
    <location>
        <begin position="363"/>
        <end position="384"/>
    </location>
</feature>
<keyword evidence="3" id="KW-1003">Cell membrane</keyword>
<dbReference type="CDD" id="cd06173">
    <property type="entry name" value="MFS_MefA_like"/>
    <property type="match status" value="1"/>
</dbReference>
<feature type="transmembrane region" description="Helical" evidence="7">
    <location>
        <begin position="236"/>
        <end position="256"/>
    </location>
</feature>
<feature type="transmembrane region" description="Helical" evidence="7">
    <location>
        <begin position="268"/>
        <end position="289"/>
    </location>
</feature>
<dbReference type="PANTHER" id="PTHR43266">
    <property type="entry name" value="MACROLIDE-EFFLUX PROTEIN"/>
    <property type="match status" value="1"/>
</dbReference>
<dbReference type="InterPro" id="IPR036259">
    <property type="entry name" value="MFS_trans_sf"/>
</dbReference>
<evidence type="ECO:0000256" key="6">
    <source>
        <dbReference type="ARBA" id="ARBA00023136"/>
    </source>
</evidence>